<protein>
    <recommendedName>
        <fullName evidence="3">Helix-turn-helix protein</fullName>
    </recommendedName>
</protein>
<evidence type="ECO:0008006" key="3">
    <source>
        <dbReference type="Google" id="ProtNLM"/>
    </source>
</evidence>
<evidence type="ECO:0000313" key="1">
    <source>
        <dbReference type="EMBL" id="BDC91589.1"/>
    </source>
</evidence>
<name>A0AAU9CDF5_9ACTN</name>
<dbReference type="Proteomes" id="UP001431186">
    <property type="component" value="Chromosome"/>
</dbReference>
<dbReference type="AlphaFoldDB" id="A0AAU9CDF5"/>
<gene>
    <name evidence="1" type="ORF">ATTO_14610</name>
</gene>
<proteinExistence type="predicted"/>
<sequence>MIVKNDKGGEKLEYLSADKALRYVADKADSYRKLSISLGKYPTYISSSIGDGRSPTLSTYADICQKVGLRLALVDDSDHVQAIITK</sequence>
<reference evidence="1" key="1">
    <citation type="submission" date="2021-11" db="EMBL/GenBank/DDBJ databases">
        <title>Complete genome sequence of Atopobiaceae bacterium TOC12.</title>
        <authorList>
            <person name="Morinaga K."/>
            <person name="Kusada H."/>
            <person name="Tamaki H."/>
        </authorList>
    </citation>
    <scope>NUCLEOTIDE SEQUENCE</scope>
    <source>
        <strain evidence="1">TOC12</strain>
    </source>
</reference>
<evidence type="ECO:0000313" key="2">
    <source>
        <dbReference type="Proteomes" id="UP001431186"/>
    </source>
</evidence>
<organism evidence="1 2">
    <name type="scientific">Leptogranulimonas caecicola</name>
    <dbReference type="NCBI Taxonomy" id="2894156"/>
    <lineage>
        <taxon>Bacteria</taxon>
        <taxon>Bacillati</taxon>
        <taxon>Actinomycetota</taxon>
        <taxon>Coriobacteriia</taxon>
        <taxon>Coriobacteriales</taxon>
        <taxon>Kribbibacteriaceae</taxon>
        <taxon>Leptogranulimonas</taxon>
    </lineage>
</organism>
<keyword evidence="2" id="KW-1185">Reference proteome</keyword>
<dbReference type="EMBL" id="AP025285">
    <property type="protein sequence ID" value="BDC91589.1"/>
    <property type="molecule type" value="Genomic_DNA"/>
</dbReference>
<dbReference type="KEGG" id="lcal:ATTO_14610"/>
<accession>A0AAU9CDF5</accession>